<evidence type="ECO:0000313" key="2">
    <source>
        <dbReference type="Proteomes" id="UP000006038"/>
    </source>
</evidence>
<dbReference type="HOGENOM" id="CLU_1920336_0_0_1"/>
<name>J3LWI9_ORYBR</name>
<evidence type="ECO:0000313" key="1">
    <source>
        <dbReference type="EnsemblPlants" id="OB04G15140.1"/>
    </source>
</evidence>
<organism evidence="1">
    <name type="scientific">Oryza brachyantha</name>
    <name type="common">malo sina</name>
    <dbReference type="NCBI Taxonomy" id="4533"/>
    <lineage>
        <taxon>Eukaryota</taxon>
        <taxon>Viridiplantae</taxon>
        <taxon>Streptophyta</taxon>
        <taxon>Embryophyta</taxon>
        <taxon>Tracheophyta</taxon>
        <taxon>Spermatophyta</taxon>
        <taxon>Magnoliopsida</taxon>
        <taxon>Liliopsida</taxon>
        <taxon>Poales</taxon>
        <taxon>Poaceae</taxon>
        <taxon>BOP clade</taxon>
        <taxon>Oryzoideae</taxon>
        <taxon>Oryzeae</taxon>
        <taxon>Oryzinae</taxon>
        <taxon>Oryza</taxon>
    </lineage>
</organism>
<reference evidence="1" key="1">
    <citation type="journal article" date="2013" name="Nat. Commun.">
        <title>Whole-genome sequencing of Oryza brachyantha reveals mechanisms underlying Oryza genome evolution.</title>
        <authorList>
            <person name="Chen J."/>
            <person name="Huang Q."/>
            <person name="Gao D."/>
            <person name="Wang J."/>
            <person name="Lang Y."/>
            <person name="Liu T."/>
            <person name="Li B."/>
            <person name="Bai Z."/>
            <person name="Luis Goicoechea J."/>
            <person name="Liang C."/>
            <person name="Chen C."/>
            <person name="Zhang W."/>
            <person name="Sun S."/>
            <person name="Liao Y."/>
            <person name="Zhang X."/>
            <person name="Yang L."/>
            <person name="Song C."/>
            <person name="Wang M."/>
            <person name="Shi J."/>
            <person name="Liu G."/>
            <person name="Liu J."/>
            <person name="Zhou H."/>
            <person name="Zhou W."/>
            <person name="Yu Q."/>
            <person name="An N."/>
            <person name="Chen Y."/>
            <person name="Cai Q."/>
            <person name="Wang B."/>
            <person name="Liu B."/>
            <person name="Min J."/>
            <person name="Huang Y."/>
            <person name="Wu H."/>
            <person name="Li Z."/>
            <person name="Zhang Y."/>
            <person name="Yin Y."/>
            <person name="Song W."/>
            <person name="Jiang J."/>
            <person name="Jackson S.A."/>
            <person name="Wing R.A."/>
            <person name="Wang J."/>
            <person name="Chen M."/>
        </authorList>
    </citation>
    <scope>NUCLEOTIDE SEQUENCE [LARGE SCALE GENOMIC DNA]</scope>
    <source>
        <strain evidence="1">cv. IRGC 101232</strain>
    </source>
</reference>
<dbReference type="AlphaFoldDB" id="J3LWI9"/>
<sequence length="132" mass="14305">MASSSNLPCSSDDVADWRCPDCSSSDATTVTYPPPSSHVVHPAGSNNLITAIREIEADPTLCAQEKAHRRQQLLLGRSGDAAVGSSVEDGKSNSPLFVLNKNISCSFCMLLPERPITDQIKPNRNYMQYVPI</sequence>
<reference evidence="1" key="2">
    <citation type="submission" date="2013-04" db="UniProtKB">
        <authorList>
            <consortium name="EnsemblPlants"/>
        </authorList>
    </citation>
    <scope>IDENTIFICATION</scope>
</reference>
<dbReference type="Proteomes" id="UP000006038">
    <property type="component" value="Chromosome 4"/>
</dbReference>
<protein>
    <submittedName>
        <fullName evidence="1">Uncharacterized protein</fullName>
    </submittedName>
</protein>
<proteinExistence type="predicted"/>
<accession>J3LWI9</accession>
<keyword evidence="2" id="KW-1185">Reference proteome</keyword>
<dbReference type="EnsemblPlants" id="OB04G15140.1">
    <property type="protein sequence ID" value="OB04G15140.1"/>
    <property type="gene ID" value="OB04G15140"/>
</dbReference>
<dbReference type="Gramene" id="OB04G15140.1">
    <property type="protein sequence ID" value="OB04G15140.1"/>
    <property type="gene ID" value="OB04G15140"/>
</dbReference>
<dbReference type="STRING" id="4533.J3LWI9"/>